<dbReference type="EMBL" id="AP025523">
    <property type="protein sequence ID" value="BDE05791.1"/>
    <property type="molecule type" value="Genomic_DNA"/>
</dbReference>
<protein>
    <submittedName>
        <fullName evidence="3">MerR family transcriptional regulator</fullName>
    </submittedName>
</protein>
<evidence type="ECO:0000256" key="1">
    <source>
        <dbReference type="ARBA" id="ARBA00023125"/>
    </source>
</evidence>
<dbReference type="PANTHER" id="PTHR30204">
    <property type="entry name" value="REDOX-CYCLING DRUG-SENSING TRANSCRIPTIONAL ACTIVATOR SOXR"/>
    <property type="match status" value="1"/>
</dbReference>
<dbReference type="SMART" id="SM00422">
    <property type="entry name" value="HTH_MERR"/>
    <property type="match status" value="1"/>
</dbReference>
<dbReference type="Pfam" id="PF13411">
    <property type="entry name" value="MerR_1"/>
    <property type="match status" value="1"/>
</dbReference>
<dbReference type="KEGG" id="vab:WPS_10670"/>
<name>A0AAN1XUN6_UNVUL</name>
<dbReference type="AlphaFoldDB" id="A0AAN1XUN6"/>
<gene>
    <name evidence="3" type="ORF">WPS_10670</name>
</gene>
<dbReference type="RefSeq" id="WP_317996813.1">
    <property type="nucleotide sequence ID" value="NZ_AP025523.1"/>
</dbReference>
<dbReference type="InterPro" id="IPR000551">
    <property type="entry name" value="MerR-type_HTH_dom"/>
</dbReference>
<dbReference type="InterPro" id="IPR009061">
    <property type="entry name" value="DNA-bd_dom_put_sf"/>
</dbReference>
<evidence type="ECO:0000259" key="2">
    <source>
        <dbReference type="PROSITE" id="PS50937"/>
    </source>
</evidence>
<dbReference type="SUPFAM" id="SSF46955">
    <property type="entry name" value="Putative DNA-binding domain"/>
    <property type="match status" value="1"/>
</dbReference>
<accession>A0AAN1XUN6</accession>
<dbReference type="PROSITE" id="PS50937">
    <property type="entry name" value="HTH_MERR_2"/>
    <property type="match status" value="1"/>
</dbReference>
<dbReference type="Proteomes" id="UP001317532">
    <property type="component" value="Chromosome"/>
</dbReference>
<keyword evidence="4" id="KW-1185">Reference proteome</keyword>
<proteinExistence type="predicted"/>
<dbReference type="GO" id="GO:0003677">
    <property type="term" value="F:DNA binding"/>
    <property type="evidence" value="ECO:0007669"/>
    <property type="project" value="UniProtKB-KW"/>
</dbReference>
<evidence type="ECO:0000313" key="3">
    <source>
        <dbReference type="EMBL" id="BDE05791.1"/>
    </source>
</evidence>
<sequence length="144" mass="15893">MEHDGGRVTIGEVGERSGVSAATLRYYEELGLIAPVARRGLTRLYEAPAIFERLEMIRLTSAIGFTLQEAKALLSRARDREAFVPLAEAKLAALEQRRRDLATAAKMLRHALVCNCGDVTECLAASSPPPNLLRSATRARRFER</sequence>
<feature type="domain" description="HTH merR-type" evidence="2">
    <location>
        <begin position="9"/>
        <end position="76"/>
    </location>
</feature>
<keyword evidence="1" id="KW-0238">DNA-binding</keyword>
<dbReference type="Gene3D" id="1.10.1660.10">
    <property type="match status" value="1"/>
</dbReference>
<evidence type="ECO:0000313" key="4">
    <source>
        <dbReference type="Proteomes" id="UP001317532"/>
    </source>
</evidence>
<dbReference type="InterPro" id="IPR047057">
    <property type="entry name" value="MerR_fam"/>
</dbReference>
<dbReference type="GO" id="GO:0003700">
    <property type="term" value="F:DNA-binding transcription factor activity"/>
    <property type="evidence" value="ECO:0007669"/>
    <property type="project" value="InterPro"/>
</dbReference>
<dbReference type="PANTHER" id="PTHR30204:SF97">
    <property type="entry name" value="MERR FAMILY REGULATORY PROTEIN"/>
    <property type="match status" value="1"/>
</dbReference>
<organism evidence="3 4">
    <name type="scientific">Vulcanimicrobium alpinum</name>
    <dbReference type="NCBI Taxonomy" id="3016050"/>
    <lineage>
        <taxon>Bacteria</taxon>
        <taxon>Bacillati</taxon>
        <taxon>Vulcanimicrobiota</taxon>
        <taxon>Vulcanimicrobiia</taxon>
        <taxon>Vulcanimicrobiales</taxon>
        <taxon>Vulcanimicrobiaceae</taxon>
        <taxon>Vulcanimicrobium</taxon>
    </lineage>
</organism>
<reference evidence="3 4" key="1">
    <citation type="journal article" date="2022" name="ISME Commun">
        <title>Vulcanimicrobium alpinus gen. nov. sp. nov., the first cultivated representative of the candidate phylum 'Eremiobacterota', is a metabolically versatile aerobic anoxygenic phototroph.</title>
        <authorList>
            <person name="Yabe S."/>
            <person name="Muto K."/>
            <person name="Abe K."/>
            <person name="Yokota A."/>
            <person name="Staudigel H."/>
            <person name="Tebo B.M."/>
        </authorList>
    </citation>
    <scope>NUCLEOTIDE SEQUENCE [LARGE SCALE GENOMIC DNA]</scope>
    <source>
        <strain evidence="3 4">WC8-2</strain>
    </source>
</reference>